<dbReference type="HAMAP" id="MF_00095">
    <property type="entry name" value="SfsA"/>
    <property type="match status" value="1"/>
</dbReference>
<name>A0A9D2ALV3_9FIRM</name>
<comment type="similarity">
    <text evidence="1">Belongs to the SfsA family.</text>
</comment>
<dbReference type="Proteomes" id="UP000824230">
    <property type="component" value="Unassembled WGS sequence"/>
</dbReference>
<reference evidence="4" key="2">
    <citation type="submission" date="2021-04" db="EMBL/GenBank/DDBJ databases">
        <authorList>
            <person name="Gilroy R."/>
        </authorList>
    </citation>
    <scope>NUCLEOTIDE SEQUENCE</scope>
    <source>
        <strain evidence="4">ChiHjej12B11-1927</strain>
    </source>
</reference>
<dbReference type="AlphaFoldDB" id="A0A9D2ALV3"/>
<evidence type="ECO:0000256" key="1">
    <source>
        <dbReference type="HAMAP-Rule" id="MF_00095"/>
    </source>
</evidence>
<dbReference type="EMBL" id="DXFG01000098">
    <property type="protein sequence ID" value="HIX37263.1"/>
    <property type="molecule type" value="Genomic_DNA"/>
</dbReference>
<dbReference type="Pfam" id="PF17746">
    <property type="entry name" value="SfsA_N"/>
    <property type="match status" value="1"/>
</dbReference>
<dbReference type="PANTHER" id="PTHR30545">
    <property type="entry name" value="SUGAR FERMENTATION STIMULATION PROTEIN A"/>
    <property type="match status" value="1"/>
</dbReference>
<organism evidence="4 5">
    <name type="scientific">Candidatus Blautia pullistercoris</name>
    <dbReference type="NCBI Taxonomy" id="2838499"/>
    <lineage>
        <taxon>Bacteria</taxon>
        <taxon>Bacillati</taxon>
        <taxon>Bacillota</taxon>
        <taxon>Clostridia</taxon>
        <taxon>Lachnospirales</taxon>
        <taxon>Lachnospiraceae</taxon>
        <taxon>Blautia</taxon>
    </lineage>
</organism>
<accession>A0A9D2ALV3</accession>
<dbReference type="Gene3D" id="3.40.1350.60">
    <property type="match status" value="1"/>
</dbReference>
<protein>
    <recommendedName>
        <fullName evidence="1">Sugar fermentation stimulation protein homolog</fullName>
    </recommendedName>
</protein>
<dbReference type="InterPro" id="IPR041465">
    <property type="entry name" value="SfsA_N"/>
</dbReference>
<feature type="domain" description="SfsA N-terminal OB" evidence="3">
    <location>
        <begin position="13"/>
        <end position="76"/>
    </location>
</feature>
<dbReference type="PANTHER" id="PTHR30545:SF2">
    <property type="entry name" value="SUGAR FERMENTATION STIMULATION PROTEIN A"/>
    <property type="match status" value="1"/>
</dbReference>
<evidence type="ECO:0000259" key="2">
    <source>
        <dbReference type="Pfam" id="PF03749"/>
    </source>
</evidence>
<dbReference type="Pfam" id="PF03749">
    <property type="entry name" value="SfsA"/>
    <property type="match status" value="1"/>
</dbReference>
<evidence type="ECO:0000313" key="4">
    <source>
        <dbReference type="EMBL" id="HIX37263.1"/>
    </source>
</evidence>
<dbReference type="CDD" id="cd22359">
    <property type="entry name" value="SfsA-like_bacterial"/>
    <property type="match status" value="1"/>
</dbReference>
<evidence type="ECO:0000313" key="5">
    <source>
        <dbReference type="Proteomes" id="UP000824230"/>
    </source>
</evidence>
<gene>
    <name evidence="1 4" type="primary">sfsA</name>
    <name evidence="4" type="ORF">H9738_05250</name>
</gene>
<dbReference type="NCBIfam" id="TIGR00230">
    <property type="entry name" value="sfsA"/>
    <property type="match status" value="1"/>
</dbReference>
<dbReference type="Gene3D" id="2.40.50.580">
    <property type="match status" value="1"/>
</dbReference>
<comment type="caution">
    <text evidence="4">The sequence shown here is derived from an EMBL/GenBank/DDBJ whole genome shotgun (WGS) entry which is preliminary data.</text>
</comment>
<reference evidence="4" key="1">
    <citation type="journal article" date="2021" name="PeerJ">
        <title>Extensive microbial diversity within the chicken gut microbiome revealed by metagenomics and culture.</title>
        <authorList>
            <person name="Gilroy R."/>
            <person name="Ravi A."/>
            <person name="Getino M."/>
            <person name="Pursley I."/>
            <person name="Horton D.L."/>
            <person name="Alikhan N.F."/>
            <person name="Baker D."/>
            <person name="Gharbi K."/>
            <person name="Hall N."/>
            <person name="Watson M."/>
            <person name="Adriaenssens E.M."/>
            <person name="Foster-Nyarko E."/>
            <person name="Jarju S."/>
            <person name="Secka A."/>
            <person name="Antonio M."/>
            <person name="Oren A."/>
            <person name="Chaudhuri R.R."/>
            <person name="La Ragione R."/>
            <person name="Hildebrand F."/>
            <person name="Pallen M.J."/>
        </authorList>
    </citation>
    <scope>NUCLEOTIDE SEQUENCE</scope>
    <source>
        <strain evidence="4">ChiHjej12B11-1927</strain>
    </source>
</reference>
<evidence type="ECO:0000259" key="3">
    <source>
        <dbReference type="Pfam" id="PF17746"/>
    </source>
</evidence>
<dbReference type="InterPro" id="IPR005224">
    <property type="entry name" value="SfsA"/>
</dbReference>
<sequence length="235" mass="27387">MRYENVETGIFRKRPNRFIAHVEIRGREEICHVKNTGRCRELLVPGTTVFVSRSSNPNRKTKYDLIAVKKGERLINMDSQAPNQAVEEWLRKGELFGKDVLIKRETVYGNSRFDFYIETKDRKIFMEVKGVTLEEEGVVRFPDAPTQRGVKHIHELCQCIKDGYEAYIMFVIQMENVKYFAPNDVTHPEFGQALREAEKEGVRILAYDCIVRKDLINLSKPVRVLLVENNQEFVC</sequence>
<feature type="domain" description="Sugar fermentation stimulation protein C-terminal" evidence="2">
    <location>
        <begin position="80"/>
        <end position="213"/>
    </location>
</feature>
<dbReference type="InterPro" id="IPR040452">
    <property type="entry name" value="SfsA_C"/>
</dbReference>
<proteinExistence type="inferred from homology"/>
<dbReference type="GO" id="GO:0003677">
    <property type="term" value="F:DNA binding"/>
    <property type="evidence" value="ECO:0007669"/>
    <property type="project" value="InterPro"/>
</dbReference>